<dbReference type="GO" id="GO:0005524">
    <property type="term" value="F:ATP binding"/>
    <property type="evidence" value="ECO:0007669"/>
    <property type="project" value="UniProtKB-UniRule"/>
</dbReference>
<dbReference type="CDD" id="cd01127">
    <property type="entry name" value="TrwB_TraG_TraD_VirD4"/>
    <property type="match status" value="1"/>
</dbReference>
<dbReference type="SMART" id="SM00382">
    <property type="entry name" value="AAA"/>
    <property type="match status" value="3"/>
</dbReference>
<evidence type="ECO:0000313" key="10">
    <source>
        <dbReference type="Proteomes" id="UP000271678"/>
    </source>
</evidence>
<keyword evidence="2 4" id="KW-0547">Nucleotide-binding</keyword>
<feature type="binding site" evidence="4">
    <location>
        <begin position="692"/>
        <end position="699"/>
    </location>
    <ligand>
        <name>ATP</name>
        <dbReference type="ChEBI" id="CHEBI:30616"/>
    </ligand>
</feature>
<dbReference type="SUPFAM" id="SSF49879">
    <property type="entry name" value="SMAD/FHA domain"/>
    <property type="match status" value="1"/>
</dbReference>
<feature type="domain" description="FHA" evidence="7">
    <location>
        <begin position="162"/>
        <end position="211"/>
    </location>
</feature>
<evidence type="ECO:0000256" key="4">
    <source>
        <dbReference type="PROSITE-ProRule" id="PRU00289"/>
    </source>
</evidence>
<keyword evidence="1" id="KW-0597">Phosphoprotein</keyword>
<feature type="region of interest" description="Disordered" evidence="5">
    <location>
        <begin position="255"/>
        <end position="278"/>
    </location>
</feature>
<keyword evidence="3 4" id="KW-0067">ATP-binding</keyword>
<feature type="binding site" evidence="4">
    <location>
        <begin position="1020"/>
        <end position="1027"/>
    </location>
    <ligand>
        <name>ATP</name>
        <dbReference type="ChEBI" id="CHEBI:30616"/>
    </ligand>
</feature>
<dbReference type="InterPro" id="IPR027417">
    <property type="entry name" value="P-loop_NTPase"/>
</dbReference>
<keyword evidence="10" id="KW-1185">Reference proteome</keyword>
<evidence type="ECO:0000256" key="1">
    <source>
        <dbReference type="ARBA" id="ARBA00022553"/>
    </source>
</evidence>
<evidence type="ECO:0000313" key="9">
    <source>
        <dbReference type="EMBL" id="RNI21102.1"/>
    </source>
</evidence>
<feature type="transmembrane region" description="Helical" evidence="6">
    <location>
        <begin position="283"/>
        <end position="302"/>
    </location>
</feature>
<sequence length="1458" mass="153989">MPHVGHPKTVVHRRRSKSVVEYRNPARYPQLRRLPQRRTCQTAQNPGMPAVAESPEQSTTRAIRLHLVGRECSRTVCVRAGDGTRWAQLRESLRAAGLSVPEPAYIADQVLYDDSVLGQHPLLTGAQVAAAPTAQTPQHLLDLVVAEGPVTGARTPLGTAPQRIGRAPSNTLVLHDPGLSRAHLVVGVDQGRAMVSDAGSTNGSAIDGVRLAQGCPAELRAGQRLRAGSSTLIIERALPHAVRAASDETCRIPFQRASRTPPQLSTTTLERPTPPEQSERARIPWPVIALPMVVAVAMAWLLHNTMFLMFAFLGPVMMIGQYLSDRQGGSARAKRKTAEYAAACTQLADDRLAAAASELALRRRLTPPISDTLRAAAARDHRLWARSVTHDDYLMCRVGTGTIPSMVRVTGGGLPTETITLSEAPILLSLNESRVIGITGNRADCHRLADGLLLQVAAWQSPRFVRVAVICDSAASRADWEWAADLPHLTPRPHASSSIVDLETDETACQQLLSALAPDGDKLRGAHETAPVSTVLVLDGWSQLGHHAAVSALLAASDPAGVAIIALGDSDDLPAECAVTIELADPTRLVTRGAVNAAGCPDLVEPALTRAVAHHLAQTADATPDADAGTPPERASLVDVWRTAGVDITSGDDVARHWRSHPRATRTPWGVAADGVLWTDLAADGPHALIAGTTGAGKSELLQTLVTSLAVANRPDELVFVLVDYKGGAAFQQCAELPHTVGLVTDLDAHLTARALSSLGAEVRRREQQLAAVGAKDLEDYQRLAPTQSLPRLVLIIDEFRVLADELPDFIAGLVRLAAVGRSLGIHLVLATQRPAGVVSADIRANVNLRIALRMRDGTDSQDVIESADAAQIPATLPGRAILRTGGGRPVTFQSARIGGWSGIGSAAIEVSRVPATGHSPVLLTTTRSTDDGPTDLRRAVDAIRWASEKLGIAPPDSPWLPPLPSLVTTGELSGDAVDLSGNARGPEAIRFGLLDLPDQQATRPIAWAPESDGHLAVIGGPRSGRSSLLRTIAVQAASAWPHGGLALYAIDTGSALGALAALPQCGAVIERDDAGRISRLVQWLQDETRSRQQQFAREEVAGFGEHARLGGRLPRILLLIDGWEALTEVSEETTMGRLADDILQLLRDGRAVGLYVAASGGRSLGTGRVASHFSGRLVLGLADRTDVVLLGMKEADLPVEMPPGRAVNCPDGLELQVASLIDDLSGSSVVQYISAVAQGMVAPEVHRFRPMPSRCSRADLRAEQGTVMLGIGGATVEPVGLPLGSFGELAALIAGPARSGRTTTLTTIAHQLGDRAICWIDGHGRPPQLPSVARVVDAARPEALATWLNATPGGALLVDDLDELIGSPIDDLIADYLQHGRRDGGIVCATGQSETLANAFRGAVAELRRRQTGVILQPGRRDGDLLGATLGPAGRPQPGRGALVIRSRAVPVQVAAA</sequence>
<dbReference type="InterPro" id="IPR000253">
    <property type="entry name" value="FHA_dom"/>
</dbReference>
<dbReference type="CDD" id="cd00060">
    <property type="entry name" value="FHA"/>
    <property type="match status" value="1"/>
</dbReference>
<dbReference type="PROSITE" id="PS50006">
    <property type="entry name" value="FHA_DOMAIN"/>
    <property type="match status" value="1"/>
</dbReference>
<evidence type="ECO:0000256" key="3">
    <source>
        <dbReference type="ARBA" id="ARBA00022840"/>
    </source>
</evidence>
<feature type="domain" description="FtsK" evidence="8">
    <location>
        <begin position="1003"/>
        <end position="1189"/>
    </location>
</feature>
<dbReference type="GO" id="GO:0003677">
    <property type="term" value="F:DNA binding"/>
    <property type="evidence" value="ECO:0007669"/>
    <property type="project" value="InterPro"/>
</dbReference>
<dbReference type="SUPFAM" id="SSF52540">
    <property type="entry name" value="P-loop containing nucleoside triphosphate hydrolases"/>
    <property type="match status" value="3"/>
</dbReference>
<evidence type="ECO:0000259" key="8">
    <source>
        <dbReference type="PROSITE" id="PS50901"/>
    </source>
</evidence>
<evidence type="ECO:0000256" key="6">
    <source>
        <dbReference type="SAM" id="Phobius"/>
    </source>
</evidence>
<dbReference type="SMART" id="SM00240">
    <property type="entry name" value="FHA"/>
    <property type="match status" value="1"/>
</dbReference>
<dbReference type="InterPro" id="IPR050206">
    <property type="entry name" value="FtsK/SpoIIIE/SftA"/>
</dbReference>
<dbReference type="Proteomes" id="UP000271678">
    <property type="component" value="Unassembled WGS sequence"/>
</dbReference>
<keyword evidence="6" id="KW-0812">Transmembrane</keyword>
<proteinExistence type="predicted"/>
<dbReference type="InterPro" id="IPR008984">
    <property type="entry name" value="SMAD_FHA_dom_sf"/>
</dbReference>
<dbReference type="Pfam" id="PF01580">
    <property type="entry name" value="FtsK_SpoIIIE"/>
    <property type="match status" value="2"/>
</dbReference>
<dbReference type="Gene3D" id="2.60.200.20">
    <property type="match status" value="1"/>
</dbReference>
<evidence type="ECO:0000256" key="5">
    <source>
        <dbReference type="SAM" id="MobiDB-lite"/>
    </source>
</evidence>
<organism evidence="9 10">
    <name type="scientific">Flexivirga caeni</name>
    <dbReference type="NCBI Taxonomy" id="2294115"/>
    <lineage>
        <taxon>Bacteria</taxon>
        <taxon>Bacillati</taxon>
        <taxon>Actinomycetota</taxon>
        <taxon>Actinomycetes</taxon>
        <taxon>Micrococcales</taxon>
        <taxon>Dermacoccaceae</taxon>
        <taxon>Flexivirga</taxon>
    </lineage>
</organism>
<dbReference type="InterPro" id="IPR032030">
    <property type="entry name" value="YscD_cytoplasmic_dom"/>
</dbReference>
<evidence type="ECO:0000259" key="7">
    <source>
        <dbReference type="PROSITE" id="PS50006"/>
    </source>
</evidence>
<dbReference type="EMBL" id="RJJQ01000012">
    <property type="protein sequence ID" value="RNI21102.1"/>
    <property type="molecule type" value="Genomic_DNA"/>
</dbReference>
<dbReference type="InterPro" id="IPR003593">
    <property type="entry name" value="AAA+_ATPase"/>
</dbReference>
<dbReference type="InterPro" id="IPR002543">
    <property type="entry name" value="FtsK_dom"/>
</dbReference>
<feature type="domain" description="FtsK" evidence="8">
    <location>
        <begin position="673"/>
        <end position="862"/>
    </location>
</feature>
<dbReference type="Gene3D" id="3.40.50.300">
    <property type="entry name" value="P-loop containing nucleotide triphosphate hydrolases"/>
    <property type="match status" value="3"/>
</dbReference>
<reference evidence="9 10" key="1">
    <citation type="submission" date="2018-11" db="EMBL/GenBank/DDBJ databases">
        <title>Draft genome of Simplicispira Flexivirga sp. BO-16.</title>
        <authorList>
            <person name="Im W.T."/>
        </authorList>
    </citation>
    <scope>NUCLEOTIDE SEQUENCE [LARGE SCALE GENOMIC DNA]</scope>
    <source>
        <strain evidence="9 10">BO-16</strain>
    </source>
</reference>
<keyword evidence="6" id="KW-0472">Membrane</keyword>
<name>A0A3M9M6D1_9MICO</name>
<comment type="caution">
    <text evidence="9">The sequence shown here is derived from an EMBL/GenBank/DDBJ whole genome shotgun (WGS) entry which is preliminary data.</text>
</comment>
<dbReference type="Pfam" id="PF16697">
    <property type="entry name" value="Yop-YscD_cpl"/>
    <property type="match status" value="1"/>
</dbReference>
<dbReference type="PANTHER" id="PTHR22683:SF1">
    <property type="entry name" value="TYPE VII SECRETION SYSTEM PROTEIN ESSC"/>
    <property type="match status" value="1"/>
</dbReference>
<gene>
    <name evidence="9" type="ORF">EFY87_12550</name>
</gene>
<feature type="compositionally biased region" description="Polar residues" evidence="5">
    <location>
        <begin position="257"/>
        <end position="270"/>
    </location>
</feature>
<protein>
    <submittedName>
        <fullName evidence="9">FHA domain-containing protein</fullName>
    </submittedName>
</protein>
<keyword evidence="6" id="KW-1133">Transmembrane helix</keyword>
<dbReference type="PANTHER" id="PTHR22683">
    <property type="entry name" value="SPORULATION PROTEIN RELATED"/>
    <property type="match status" value="1"/>
</dbReference>
<evidence type="ECO:0000256" key="2">
    <source>
        <dbReference type="ARBA" id="ARBA00022741"/>
    </source>
</evidence>
<dbReference type="PROSITE" id="PS50901">
    <property type="entry name" value="FTSK"/>
    <property type="match status" value="2"/>
</dbReference>
<accession>A0A3M9M6D1</accession>